<dbReference type="Gene3D" id="3.40.50.1820">
    <property type="entry name" value="alpha/beta hydrolase"/>
    <property type="match status" value="1"/>
</dbReference>
<dbReference type="Pfam" id="PF05057">
    <property type="entry name" value="DUF676"/>
    <property type="match status" value="1"/>
</dbReference>
<reference evidence="2 3" key="1">
    <citation type="journal article" date="2021" name="Sci. Rep.">
        <title>The genome of the diatom Chaetoceros tenuissimus carries an ancient integrated fragment of an extant virus.</title>
        <authorList>
            <person name="Hongo Y."/>
            <person name="Kimura K."/>
            <person name="Takaki Y."/>
            <person name="Yoshida Y."/>
            <person name="Baba S."/>
            <person name="Kobayashi G."/>
            <person name="Nagasaki K."/>
            <person name="Hano T."/>
            <person name="Tomaru Y."/>
        </authorList>
    </citation>
    <scope>NUCLEOTIDE SEQUENCE [LARGE SCALE GENOMIC DNA]</scope>
    <source>
        <strain evidence="2 3">NIES-3715</strain>
    </source>
</reference>
<protein>
    <recommendedName>
        <fullName evidence="1">DUF676 domain-containing protein</fullName>
    </recommendedName>
</protein>
<dbReference type="InterPro" id="IPR007751">
    <property type="entry name" value="DUF676_lipase-like"/>
</dbReference>
<dbReference type="PANTHER" id="PTHR12482">
    <property type="entry name" value="LIPASE ROG1-RELATED-RELATED"/>
    <property type="match status" value="1"/>
</dbReference>
<evidence type="ECO:0000313" key="3">
    <source>
        <dbReference type="Proteomes" id="UP001054902"/>
    </source>
</evidence>
<dbReference type="Proteomes" id="UP001054902">
    <property type="component" value="Unassembled WGS sequence"/>
</dbReference>
<keyword evidence="3" id="KW-1185">Reference proteome</keyword>
<dbReference type="SUPFAM" id="SSF53474">
    <property type="entry name" value="alpha/beta-Hydrolases"/>
    <property type="match status" value="1"/>
</dbReference>
<dbReference type="InterPro" id="IPR044294">
    <property type="entry name" value="Lipase-like"/>
</dbReference>
<organism evidence="2 3">
    <name type="scientific">Chaetoceros tenuissimus</name>
    <dbReference type="NCBI Taxonomy" id="426638"/>
    <lineage>
        <taxon>Eukaryota</taxon>
        <taxon>Sar</taxon>
        <taxon>Stramenopiles</taxon>
        <taxon>Ochrophyta</taxon>
        <taxon>Bacillariophyta</taxon>
        <taxon>Coscinodiscophyceae</taxon>
        <taxon>Chaetocerotophycidae</taxon>
        <taxon>Chaetocerotales</taxon>
        <taxon>Chaetocerotaceae</taxon>
        <taxon>Chaetoceros</taxon>
    </lineage>
</organism>
<dbReference type="InterPro" id="IPR029058">
    <property type="entry name" value="AB_hydrolase_fold"/>
</dbReference>
<sequence length="459" mass="51364">MQLLSKSIITGTITLVLTQFISRTRGAFVPHRGVRTTALLVNNSVDTHQQRNFQSTQLQFSTQNLEMSNDITKIPVKKSCCHYIFLVHGWLGNSQEMGSLEKSINNYAKNKQVLTKESHIDKDNEHPIQRIITHSATSNDSRTTDGIQNGGSRLAKEVQDFIVNDVKKNYSDDKENTHFTISFVGNSLGGLYARYALSEIKLDQPLEDGITIHPQVFATTATPHLGVASHTFLPLPKTLEYVIGHTLLSTGKDLFRVDKASEDCTDDLIFKMGTDYLNFLGPLSKFKKRIAYANAFSTDFQVPTATAAFLSTKSTYPHLVKINDSEHSDLSFVVARATTDPNKDVLVEEDLNNQLPSKEHAMSVKLDALGWEKIFVDVRDFIPLPTLSLPKFVRQNSRMRSKDLVGLMTKSDKLSIPVGHQVMVANSKNDSYSRFTAKGQPVMDYLGKCIVDHLLQDKQ</sequence>
<evidence type="ECO:0000313" key="2">
    <source>
        <dbReference type="EMBL" id="GFH52260.1"/>
    </source>
</evidence>
<dbReference type="EMBL" id="BLLK01000045">
    <property type="protein sequence ID" value="GFH52260.1"/>
    <property type="molecule type" value="Genomic_DNA"/>
</dbReference>
<gene>
    <name evidence="2" type="ORF">CTEN210_08736</name>
</gene>
<dbReference type="PANTHER" id="PTHR12482:SF62">
    <property type="entry name" value="LIPASE ROG1-RELATED"/>
    <property type="match status" value="1"/>
</dbReference>
<evidence type="ECO:0000259" key="1">
    <source>
        <dbReference type="Pfam" id="PF05057"/>
    </source>
</evidence>
<dbReference type="AlphaFoldDB" id="A0AAD3CWI9"/>
<comment type="caution">
    <text evidence="2">The sequence shown here is derived from an EMBL/GenBank/DDBJ whole genome shotgun (WGS) entry which is preliminary data.</text>
</comment>
<feature type="domain" description="DUF676" evidence="1">
    <location>
        <begin position="81"/>
        <end position="297"/>
    </location>
</feature>
<accession>A0AAD3CWI9</accession>
<name>A0AAD3CWI9_9STRA</name>
<proteinExistence type="predicted"/>